<dbReference type="PANTHER" id="PTHR19241">
    <property type="entry name" value="ATP-BINDING CASSETTE TRANSPORTER"/>
    <property type="match status" value="1"/>
</dbReference>
<evidence type="ECO:0000256" key="1">
    <source>
        <dbReference type="ARBA" id="ARBA00004141"/>
    </source>
</evidence>
<dbReference type="Proteomes" id="UP001152561">
    <property type="component" value="Unassembled WGS sequence"/>
</dbReference>
<keyword evidence="2" id="KW-0813">Transport</keyword>
<gene>
    <name evidence="7" type="ORF">K7X08_002214</name>
</gene>
<organism evidence="7 8">
    <name type="scientific">Anisodus acutangulus</name>
    <dbReference type="NCBI Taxonomy" id="402998"/>
    <lineage>
        <taxon>Eukaryota</taxon>
        <taxon>Viridiplantae</taxon>
        <taxon>Streptophyta</taxon>
        <taxon>Embryophyta</taxon>
        <taxon>Tracheophyta</taxon>
        <taxon>Spermatophyta</taxon>
        <taxon>Magnoliopsida</taxon>
        <taxon>eudicotyledons</taxon>
        <taxon>Gunneridae</taxon>
        <taxon>Pentapetalae</taxon>
        <taxon>asterids</taxon>
        <taxon>lamiids</taxon>
        <taxon>Solanales</taxon>
        <taxon>Solanaceae</taxon>
        <taxon>Solanoideae</taxon>
        <taxon>Hyoscyameae</taxon>
        <taxon>Anisodus</taxon>
    </lineage>
</organism>
<keyword evidence="8" id="KW-1185">Reference proteome</keyword>
<comment type="caution">
    <text evidence="7">The sequence shown here is derived from an EMBL/GenBank/DDBJ whole genome shotgun (WGS) entry which is preliminary data.</text>
</comment>
<name>A0A9Q1R598_9SOLA</name>
<evidence type="ECO:0000313" key="7">
    <source>
        <dbReference type="EMBL" id="KAJ8541398.1"/>
    </source>
</evidence>
<reference evidence="8" key="1">
    <citation type="journal article" date="2023" name="Proc. Natl. Acad. Sci. U.S.A.">
        <title>Genomic and structural basis for evolution of tropane alkaloid biosynthesis.</title>
        <authorList>
            <person name="Wanga Y.-J."/>
            <person name="Taina T."/>
            <person name="Yua J.-Y."/>
            <person name="Lia J."/>
            <person name="Xua B."/>
            <person name="Chenc J."/>
            <person name="D'Auriad J.C."/>
            <person name="Huanga J.-P."/>
            <person name="Huanga S.-X."/>
        </authorList>
    </citation>
    <scope>NUCLEOTIDE SEQUENCE [LARGE SCALE GENOMIC DNA]</scope>
    <source>
        <strain evidence="8">cv. KIB-2019</strain>
    </source>
</reference>
<evidence type="ECO:0000256" key="2">
    <source>
        <dbReference type="ARBA" id="ARBA00022448"/>
    </source>
</evidence>
<accession>A0A9Q1R598</accession>
<keyword evidence="5" id="KW-0472">Membrane</keyword>
<comment type="subcellular location">
    <subcellularLocation>
        <location evidence="1">Membrane</location>
        <topology evidence="1">Multi-pass membrane protein</topology>
    </subcellularLocation>
</comment>
<dbReference type="GO" id="GO:0005886">
    <property type="term" value="C:plasma membrane"/>
    <property type="evidence" value="ECO:0007669"/>
    <property type="project" value="UniProtKB-ARBA"/>
</dbReference>
<dbReference type="GO" id="GO:0140359">
    <property type="term" value="F:ABC-type transporter activity"/>
    <property type="evidence" value="ECO:0007669"/>
    <property type="project" value="InterPro"/>
</dbReference>
<dbReference type="EMBL" id="JAJAGQ010000015">
    <property type="protein sequence ID" value="KAJ8541398.1"/>
    <property type="molecule type" value="Genomic_DNA"/>
</dbReference>
<evidence type="ECO:0000313" key="8">
    <source>
        <dbReference type="Proteomes" id="UP001152561"/>
    </source>
</evidence>
<evidence type="ECO:0000256" key="5">
    <source>
        <dbReference type="ARBA" id="ARBA00023136"/>
    </source>
</evidence>
<proteinExistence type="predicted"/>
<sequence>MSGFLVPLPSIPGWWLWFYYISPVAWTLRGIISSQLDDVEEIISGPGFEGTVEEYLESKFSTSKKDDETLKILRNLECNLFLA</sequence>
<dbReference type="AlphaFoldDB" id="A0A9Q1R598"/>
<protein>
    <recommendedName>
        <fullName evidence="6">ABC-2 type transporter transmembrane domain-containing protein</fullName>
    </recommendedName>
</protein>
<dbReference type="OrthoDB" id="1304754at2759"/>
<dbReference type="Pfam" id="PF01061">
    <property type="entry name" value="ABC2_membrane"/>
    <property type="match status" value="1"/>
</dbReference>
<evidence type="ECO:0000256" key="3">
    <source>
        <dbReference type="ARBA" id="ARBA00022692"/>
    </source>
</evidence>
<evidence type="ECO:0000256" key="4">
    <source>
        <dbReference type="ARBA" id="ARBA00022989"/>
    </source>
</evidence>
<evidence type="ECO:0000259" key="6">
    <source>
        <dbReference type="Pfam" id="PF01061"/>
    </source>
</evidence>
<keyword evidence="4" id="KW-1133">Transmembrane helix</keyword>
<keyword evidence="3" id="KW-0812">Transmembrane</keyword>
<feature type="domain" description="ABC-2 type transporter transmembrane" evidence="6">
    <location>
        <begin position="1"/>
        <end position="35"/>
    </location>
</feature>
<dbReference type="InterPro" id="IPR013525">
    <property type="entry name" value="ABC2_TM"/>
</dbReference>